<dbReference type="EMBL" id="CP109491">
    <property type="protein sequence ID" value="WUX38647.1"/>
    <property type="molecule type" value="Genomic_DNA"/>
</dbReference>
<feature type="region of interest" description="Disordered" evidence="1">
    <location>
        <begin position="151"/>
        <end position="185"/>
    </location>
</feature>
<dbReference type="RefSeq" id="WP_329357068.1">
    <property type="nucleotide sequence ID" value="NZ_CP109490.1"/>
</dbReference>
<feature type="transmembrane region" description="Helical" evidence="2">
    <location>
        <begin position="6"/>
        <end position="25"/>
    </location>
</feature>
<accession>A0ABZ1ZM54</accession>
<evidence type="ECO:0000313" key="4">
    <source>
        <dbReference type="Proteomes" id="UP001431926"/>
    </source>
</evidence>
<evidence type="ECO:0000313" key="3">
    <source>
        <dbReference type="EMBL" id="WUX38647.1"/>
    </source>
</evidence>
<dbReference type="PANTHER" id="PTHR36974:SF1">
    <property type="entry name" value="DOXX FAMILY MEMBRANE PROTEIN"/>
    <property type="match status" value="1"/>
</dbReference>
<evidence type="ECO:0000256" key="2">
    <source>
        <dbReference type="SAM" id="Phobius"/>
    </source>
</evidence>
<keyword evidence="2" id="KW-1133">Transmembrane helix</keyword>
<evidence type="ECO:0000256" key="1">
    <source>
        <dbReference type="SAM" id="MobiDB-lite"/>
    </source>
</evidence>
<dbReference type="Proteomes" id="UP001431926">
    <property type="component" value="Chromosome"/>
</dbReference>
<sequence>MEPLVALVGTTCLALIIGACGVHRLRRLPTALRGGLAVMFLLTGGAHFIGMRDELVAMVPPALPAPGLLVAVTGIAEIVAALALLRRRTAAPAAGLLTFLLIAMFPANVYAADTAETWWDELIPRTLTQLVFLAATTTVLVDRIRTELSRRRQGLRPPPDVPRSPATPGRSNAAEPGRPPGTGRV</sequence>
<feature type="transmembrane region" description="Helical" evidence="2">
    <location>
        <begin position="92"/>
        <end position="110"/>
    </location>
</feature>
<protein>
    <recommendedName>
        <fullName evidence="5">DoxX family membrane protein</fullName>
    </recommendedName>
</protein>
<evidence type="ECO:0008006" key="5">
    <source>
        <dbReference type="Google" id="ProtNLM"/>
    </source>
</evidence>
<name>A0ABZ1ZM54_STRAQ</name>
<organism evidence="3 4">
    <name type="scientific">Streptomyces anulatus</name>
    <name type="common">Streptomyces chrysomallus</name>
    <dbReference type="NCBI Taxonomy" id="1892"/>
    <lineage>
        <taxon>Bacteria</taxon>
        <taxon>Bacillati</taxon>
        <taxon>Actinomycetota</taxon>
        <taxon>Actinomycetes</taxon>
        <taxon>Kitasatosporales</taxon>
        <taxon>Streptomycetaceae</taxon>
        <taxon>Streptomyces</taxon>
    </lineage>
</organism>
<gene>
    <name evidence="3" type="ORF">OG367_21445</name>
</gene>
<feature type="transmembrane region" description="Helical" evidence="2">
    <location>
        <begin position="32"/>
        <end position="51"/>
    </location>
</feature>
<keyword evidence="2" id="KW-0812">Transmembrane</keyword>
<feature type="transmembrane region" description="Helical" evidence="2">
    <location>
        <begin position="122"/>
        <end position="141"/>
    </location>
</feature>
<proteinExistence type="predicted"/>
<keyword evidence="2" id="KW-0472">Membrane</keyword>
<reference evidence="3" key="1">
    <citation type="submission" date="2022-10" db="EMBL/GenBank/DDBJ databases">
        <title>The complete genomes of actinobacterial strains from the NBC collection.</title>
        <authorList>
            <person name="Joergensen T.S."/>
            <person name="Alvarez Arevalo M."/>
            <person name="Sterndorff E.B."/>
            <person name="Faurdal D."/>
            <person name="Vuksanovic O."/>
            <person name="Mourched A.-S."/>
            <person name="Charusanti P."/>
            <person name="Shaw S."/>
            <person name="Blin K."/>
            <person name="Weber T."/>
        </authorList>
    </citation>
    <scope>NUCLEOTIDE SEQUENCE</scope>
    <source>
        <strain evidence="3">NBC_01436</strain>
    </source>
</reference>
<feature type="transmembrane region" description="Helical" evidence="2">
    <location>
        <begin position="63"/>
        <end position="85"/>
    </location>
</feature>
<dbReference type="PANTHER" id="PTHR36974">
    <property type="entry name" value="MEMBRANE PROTEIN-RELATED"/>
    <property type="match status" value="1"/>
</dbReference>
<keyword evidence="4" id="KW-1185">Reference proteome</keyword>